<evidence type="ECO:0000256" key="5">
    <source>
        <dbReference type="ARBA" id="ARBA00022801"/>
    </source>
</evidence>
<dbReference type="OrthoDB" id="6773263at2759"/>
<dbReference type="InterPro" id="IPR043128">
    <property type="entry name" value="Rev_trsase/Diguanyl_cyclase"/>
</dbReference>
<dbReference type="Pfam" id="PF06817">
    <property type="entry name" value="RVT_thumb"/>
    <property type="match status" value="1"/>
</dbReference>
<accession>A0A7L1NC75</accession>
<keyword evidence="5" id="KW-0378">Hydrolase</keyword>
<dbReference type="Proteomes" id="UP000565785">
    <property type="component" value="Unassembled WGS sequence"/>
</dbReference>
<dbReference type="GO" id="GO:0035613">
    <property type="term" value="F:RNA stem-loop binding"/>
    <property type="evidence" value="ECO:0007669"/>
    <property type="project" value="TreeGrafter"/>
</dbReference>
<organism evidence="8 9">
    <name type="scientific">Rhinopomastus cyanomelas</name>
    <name type="common">Common scimitarbill</name>
    <dbReference type="NCBI Taxonomy" id="113115"/>
    <lineage>
        <taxon>Eukaryota</taxon>
        <taxon>Metazoa</taxon>
        <taxon>Chordata</taxon>
        <taxon>Craniata</taxon>
        <taxon>Vertebrata</taxon>
        <taxon>Euteleostomi</taxon>
        <taxon>Archelosauria</taxon>
        <taxon>Archosauria</taxon>
        <taxon>Dinosauria</taxon>
        <taxon>Saurischia</taxon>
        <taxon>Theropoda</taxon>
        <taxon>Coelurosauria</taxon>
        <taxon>Aves</taxon>
        <taxon>Neognathae</taxon>
        <taxon>Neoaves</taxon>
        <taxon>Telluraves</taxon>
        <taxon>Coraciimorphae</taxon>
        <taxon>Bucerotiformes</taxon>
        <taxon>Rhinopomastidae</taxon>
        <taxon>Rhinopomastus</taxon>
    </lineage>
</organism>
<proteinExistence type="predicted"/>
<reference evidence="8 9" key="1">
    <citation type="submission" date="2019-09" db="EMBL/GenBank/DDBJ databases">
        <title>Bird 10,000 Genomes (B10K) Project - Family phase.</title>
        <authorList>
            <person name="Zhang G."/>
        </authorList>
    </citation>
    <scope>NUCLEOTIDE SEQUENCE [LARGE SCALE GENOMIC DNA]</scope>
    <source>
        <strain evidence="8">B10K-DU-002-35</strain>
        <tissue evidence="8">Muscle</tissue>
    </source>
</reference>
<dbReference type="EMBL" id="VXBP01004917">
    <property type="protein sequence ID" value="NXN97440.1"/>
    <property type="molecule type" value="Genomic_DNA"/>
</dbReference>
<evidence type="ECO:0000256" key="2">
    <source>
        <dbReference type="ARBA" id="ARBA00022695"/>
    </source>
</evidence>
<evidence type="ECO:0000259" key="7">
    <source>
        <dbReference type="Pfam" id="PF06817"/>
    </source>
</evidence>
<evidence type="ECO:0000256" key="3">
    <source>
        <dbReference type="ARBA" id="ARBA00022722"/>
    </source>
</evidence>
<feature type="non-terminal residue" evidence="8">
    <location>
        <position position="56"/>
    </location>
</feature>
<evidence type="ECO:0000256" key="6">
    <source>
        <dbReference type="ARBA" id="ARBA00022918"/>
    </source>
</evidence>
<dbReference type="GO" id="GO:0016787">
    <property type="term" value="F:hydrolase activity"/>
    <property type="evidence" value="ECO:0007669"/>
    <property type="project" value="UniProtKB-KW"/>
</dbReference>
<evidence type="ECO:0000313" key="8">
    <source>
        <dbReference type="EMBL" id="NXN97440.1"/>
    </source>
</evidence>
<gene>
    <name evidence="8" type="primary">Ervk25_0</name>
    <name evidence="8" type="ORF">RHICYA_R16224</name>
</gene>
<keyword evidence="2" id="KW-0548">Nucleotidyltransferase</keyword>
<keyword evidence="3" id="KW-0540">Nuclease</keyword>
<protein>
    <submittedName>
        <fullName evidence="8">POK25 protein</fullName>
    </submittedName>
</protein>
<evidence type="ECO:0000313" key="9">
    <source>
        <dbReference type="Proteomes" id="UP000565785"/>
    </source>
</evidence>
<keyword evidence="9" id="KW-1185">Reference proteome</keyword>
<keyword evidence="6" id="KW-0695">RNA-directed DNA polymerase</keyword>
<dbReference type="PANTHER" id="PTHR41694:SF3">
    <property type="entry name" value="RNA-DIRECTED DNA POLYMERASE-RELATED"/>
    <property type="match status" value="1"/>
</dbReference>
<dbReference type="Gene3D" id="3.30.70.270">
    <property type="match status" value="1"/>
</dbReference>
<dbReference type="GO" id="GO:0004519">
    <property type="term" value="F:endonuclease activity"/>
    <property type="evidence" value="ECO:0007669"/>
    <property type="project" value="UniProtKB-KW"/>
</dbReference>
<sequence length="56" mass="6494">PWKYLGWKILAVTIEPQQIELQINTKMLNDLQKRLGAINLIRPYLGITNTDLSPLF</sequence>
<keyword evidence="4" id="KW-0255">Endonuclease</keyword>
<evidence type="ECO:0000256" key="1">
    <source>
        <dbReference type="ARBA" id="ARBA00022679"/>
    </source>
</evidence>
<evidence type="ECO:0000256" key="4">
    <source>
        <dbReference type="ARBA" id="ARBA00022759"/>
    </source>
</evidence>
<dbReference type="PANTHER" id="PTHR41694">
    <property type="entry name" value="ENDOGENOUS RETROVIRUS GROUP K MEMBER POL PROTEIN"/>
    <property type="match status" value="1"/>
</dbReference>
<dbReference type="InterPro" id="IPR010661">
    <property type="entry name" value="RVT_thumb"/>
</dbReference>
<feature type="non-terminal residue" evidence="8">
    <location>
        <position position="1"/>
    </location>
</feature>
<keyword evidence="1" id="KW-0808">Transferase</keyword>
<name>A0A7L1NC75_RHICY</name>
<comment type="caution">
    <text evidence="8">The sequence shown here is derived from an EMBL/GenBank/DDBJ whole genome shotgun (WGS) entry which is preliminary data.</text>
</comment>
<dbReference type="GO" id="GO:0003964">
    <property type="term" value="F:RNA-directed DNA polymerase activity"/>
    <property type="evidence" value="ECO:0007669"/>
    <property type="project" value="UniProtKB-KW"/>
</dbReference>
<feature type="domain" description="Reverse transcriptase thumb" evidence="7">
    <location>
        <begin position="16"/>
        <end position="56"/>
    </location>
</feature>
<dbReference type="AlphaFoldDB" id="A0A7L1NC75"/>